<name>A0A1P8UDW5_9GAMM</name>
<evidence type="ECO:0000256" key="7">
    <source>
        <dbReference type="ARBA" id="ARBA00023136"/>
    </source>
</evidence>
<dbReference type="OrthoDB" id="9808686at2"/>
<dbReference type="KEGG" id="afy:BW247_02195"/>
<dbReference type="Pfam" id="PF12698">
    <property type="entry name" value="ABC2_membrane_3"/>
    <property type="match status" value="1"/>
</dbReference>
<dbReference type="InterPro" id="IPR013525">
    <property type="entry name" value="ABC2_TM"/>
</dbReference>
<keyword evidence="3" id="KW-0813">Transport</keyword>
<proteinExistence type="inferred from homology"/>
<feature type="transmembrane region" description="Helical" evidence="8">
    <location>
        <begin position="318"/>
        <end position="337"/>
    </location>
</feature>
<dbReference type="AlphaFoldDB" id="A0A1P8UDW5"/>
<dbReference type="STRING" id="1765967.BW247_02195"/>
<dbReference type="RefSeq" id="WP_076835422.1">
    <property type="nucleotide sequence ID" value="NZ_CP019434.1"/>
</dbReference>
<dbReference type="InterPro" id="IPR051449">
    <property type="entry name" value="ABC-2_transporter_component"/>
</dbReference>
<evidence type="ECO:0000313" key="10">
    <source>
        <dbReference type="EMBL" id="APZ42052.1"/>
    </source>
</evidence>
<keyword evidence="6 8" id="KW-1133">Transmembrane helix</keyword>
<comment type="subcellular location">
    <subcellularLocation>
        <location evidence="1">Cell membrane</location>
        <topology evidence="1">Multi-pass membrane protein</topology>
    </subcellularLocation>
</comment>
<keyword evidence="5 8" id="KW-0812">Transmembrane</keyword>
<dbReference type="PROSITE" id="PS51012">
    <property type="entry name" value="ABC_TM2"/>
    <property type="match status" value="1"/>
</dbReference>
<reference evidence="10 11" key="1">
    <citation type="submission" date="2017-01" db="EMBL/GenBank/DDBJ databases">
        <title>Draft sequence of Acidihalobacter ferrooxidans strain DSM 14175 (strain V8).</title>
        <authorList>
            <person name="Khaleque H.N."/>
            <person name="Ramsay J.P."/>
            <person name="Murphy R.J.T."/>
            <person name="Kaksonen A.H."/>
            <person name="Boxall N.J."/>
            <person name="Watkin E.L.J."/>
        </authorList>
    </citation>
    <scope>NUCLEOTIDE SEQUENCE [LARGE SCALE GENOMIC DNA]</scope>
    <source>
        <strain evidence="10 11">V8</strain>
    </source>
</reference>
<dbReference type="PANTHER" id="PTHR30294:SF38">
    <property type="entry name" value="TRANSPORT PERMEASE PROTEIN"/>
    <property type="match status" value="1"/>
</dbReference>
<evidence type="ECO:0000256" key="5">
    <source>
        <dbReference type="ARBA" id="ARBA00022692"/>
    </source>
</evidence>
<evidence type="ECO:0000256" key="2">
    <source>
        <dbReference type="ARBA" id="ARBA00007783"/>
    </source>
</evidence>
<evidence type="ECO:0000256" key="3">
    <source>
        <dbReference type="ARBA" id="ARBA00022448"/>
    </source>
</evidence>
<evidence type="ECO:0000256" key="8">
    <source>
        <dbReference type="SAM" id="Phobius"/>
    </source>
</evidence>
<evidence type="ECO:0000256" key="4">
    <source>
        <dbReference type="ARBA" id="ARBA00022475"/>
    </source>
</evidence>
<evidence type="ECO:0000313" key="11">
    <source>
        <dbReference type="Proteomes" id="UP000243807"/>
    </source>
</evidence>
<feature type="transmembrane region" description="Helical" evidence="8">
    <location>
        <begin position="288"/>
        <end position="312"/>
    </location>
</feature>
<comment type="similarity">
    <text evidence="2">Belongs to the ABC-2 integral membrane protein family.</text>
</comment>
<dbReference type="InterPro" id="IPR047817">
    <property type="entry name" value="ABC2_TM_bact-type"/>
</dbReference>
<feature type="transmembrane region" description="Helical" evidence="8">
    <location>
        <begin position="21"/>
        <end position="40"/>
    </location>
</feature>
<gene>
    <name evidence="10" type="ORF">BW247_02195</name>
</gene>
<feature type="transmembrane region" description="Helical" evidence="8">
    <location>
        <begin position="379"/>
        <end position="397"/>
    </location>
</feature>
<dbReference type="GO" id="GO:0140359">
    <property type="term" value="F:ABC-type transporter activity"/>
    <property type="evidence" value="ECO:0007669"/>
    <property type="project" value="InterPro"/>
</dbReference>
<keyword evidence="4" id="KW-1003">Cell membrane</keyword>
<evidence type="ECO:0000259" key="9">
    <source>
        <dbReference type="PROSITE" id="PS51012"/>
    </source>
</evidence>
<evidence type="ECO:0000256" key="6">
    <source>
        <dbReference type="ARBA" id="ARBA00022989"/>
    </source>
</evidence>
<feature type="transmembrane region" description="Helical" evidence="8">
    <location>
        <begin position="205"/>
        <end position="226"/>
    </location>
</feature>
<feature type="domain" description="ABC transmembrane type-2" evidence="9">
    <location>
        <begin position="169"/>
        <end position="400"/>
    </location>
</feature>
<dbReference type="EMBL" id="CP019434">
    <property type="protein sequence ID" value="APZ42052.1"/>
    <property type="molecule type" value="Genomic_DNA"/>
</dbReference>
<organism evidence="10 11">
    <name type="scientific">Acidihalobacter ferrooxydans</name>
    <dbReference type="NCBI Taxonomy" id="1765967"/>
    <lineage>
        <taxon>Bacteria</taxon>
        <taxon>Pseudomonadati</taxon>
        <taxon>Pseudomonadota</taxon>
        <taxon>Gammaproteobacteria</taxon>
        <taxon>Chromatiales</taxon>
        <taxon>Ectothiorhodospiraceae</taxon>
        <taxon>Acidihalobacter</taxon>
    </lineage>
</organism>
<dbReference type="Proteomes" id="UP000243807">
    <property type="component" value="Chromosome"/>
</dbReference>
<dbReference type="PANTHER" id="PTHR30294">
    <property type="entry name" value="MEMBRANE COMPONENT OF ABC TRANSPORTER YHHJ-RELATED"/>
    <property type="match status" value="1"/>
</dbReference>
<sequence>MDTLLALVLKELRVLGRDRHGLLVLFLMPAIFICIMSLVLRAPIAEHNDTLQSVLVIDHDGGPLAKTLLAQMRAVGKLRPTLLTGADAAAELQRRLRAGTPQFGLLIPADFGRRVESSIGDVHAKPDTAGLVTLYYAPTALPQARALFRVSVTALLASLEGRQLVARLLGGPPGTSGGMLHIPVTEVVAGHGVEARMPNAVQQSVPAWLVFAMFFVVIPLSTALIVERQQGSLLRLRSLGIPALTVMLARVPPYYLINLGQMLAMLAVGVWVVPLLGGNTLNLGHAPFGLFLIGSATSFAAIGFALLIAAIARTSIQATTFGGVANLALGAIGGVMVPTAVMTPFMQQVAGFSPMAWALNGFLDIILRDESWTAVLPDAGKLTLFGLICLLLAAASMRRADR</sequence>
<evidence type="ECO:0000256" key="1">
    <source>
        <dbReference type="ARBA" id="ARBA00004651"/>
    </source>
</evidence>
<dbReference type="GO" id="GO:0005886">
    <property type="term" value="C:plasma membrane"/>
    <property type="evidence" value="ECO:0007669"/>
    <property type="project" value="UniProtKB-SubCell"/>
</dbReference>
<feature type="transmembrane region" description="Helical" evidence="8">
    <location>
        <begin position="263"/>
        <end position="281"/>
    </location>
</feature>
<keyword evidence="11" id="KW-1185">Reference proteome</keyword>
<keyword evidence="7 8" id="KW-0472">Membrane</keyword>
<protein>
    <recommendedName>
        <fullName evidence="9">ABC transmembrane type-2 domain-containing protein</fullName>
    </recommendedName>
</protein>
<accession>A0A1P8UDW5</accession>